<sequence>MMQHRVEARYRREHGKEPVVLSTSDDVDVLIETLLTGPAYHNLAQLHSLERPLLPSGYPDHELLVGVDRDLPVGVLAFMDAESGNLVTLGSSEGRGKVPYLIMGQMTEFPDRSELPIELVRQAVSEFLMSGGKRPACVQWQVPEVW</sequence>
<dbReference type="InterPro" id="IPR025680">
    <property type="entry name" value="DddI"/>
</dbReference>
<dbReference type="Proteomes" id="UP000734511">
    <property type="component" value="Unassembled WGS sequence"/>
</dbReference>
<dbReference type="EMBL" id="JAATEJ010000002">
    <property type="protein sequence ID" value="NJP42544.1"/>
    <property type="molecule type" value="Genomic_DNA"/>
</dbReference>
<reference evidence="1 2" key="1">
    <citation type="submission" date="2020-03" db="EMBL/GenBank/DDBJ databases">
        <title>WGS of actinomycetes isolated from Thailand.</title>
        <authorList>
            <person name="Thawai C."/>
        </authorList>
    </citation>
    <scope>NUCLEOTIDE SEQUENCE [LARGE SCALE GENOMIC DNA]</scope>
    <source>
        <strain evidence="1 2">PRB2-1</strain>
    </source>
</reference>
<evidence type="ECO:0008006" key="3">
    <source>
        <dbReference type="Google" id="ProtNLM"/>
    </source>
</evidence>
<gene>
    <name evidence="1" type="ORF">HCN08_03825</name>
</gene>
<name>A0ABX0ZFG3_9ACTN</name>
<accession>A0ABX0ZFG3</accession>
<organism evidence="1 2">
    <name type="scientific">Actinacidiphila epipremni</name>
    <dbReference type="NCBI Taxonomy" id="2053013"/>
    <lineage>
        <taxon>Bacteria</taxon>
        <taxon>Bacillati</taxon>
        <taxon>Actinomycetota</taxon>
        <taxon>Actinomycetes</taxon>
        <taxon>Kitasatosporales</taxon>
        <taxon>Streptomycetaceae</taxon>
        <taxon>Actinacidiphila</taxon>
    </lineage>
</organism>
<dbReference type="RefSeq" id="WP_167981411.1">
    <property type="nucleotide sequence ID" value="NZ_JAATEJ010000002.1"/>
</dbReference>
<dbReference type="Pfam" id="PF14430">
    <property type="entry name" value="Imm1"/>
    <property type="match status" value="1"/>
</dbReference>
<comment type="caution">
    <text evidence="1">The sequence shown here is derived from an EMBL/GenBank/DDBJ whole genome shotgun (WGS) entry which is preliminary data.</text>
</comment>
<evidence type="ECO:0000313" key="2">
    <source>
        <dbReference type="Proteomes" id="UP000734511"/>
    </source>
</evidence>
<keyword evidence="2" id="KW-1185">Reference proteome</keyword>
<protein>
    <recommendedName>
        <fullName evidence="3">Immunity protein Imm1</fullName>
    </recommendedName>
</protein>
<proteinExistence type="predicted"/>
<evidence type="ECO:0000313" key="1">
    <source>
        <dbReference type="EMBL" id="NJP42544.1"/>
    </source>
</evidence>